<dbReference type="SUPFAM" id="SSF47473">
    <property type="entry name" value="EF-hand"/>
    <property type="match status" value="1"/>
</dbReference>
<dbReference type="VEuPathDB" id="PlasmoDB:PCYB_145270"/>
<dbReference type="PhylomeDB" id="K6UYW6"/>
<reference evidence="1 2" key="1">
    <citation type="journal article" date="2012" name="Nat. Genet.">
        <title>Plasmodium cynomolgi genome sequences provide insight into Plasmodium vivax and the monkey malaria clade.</title>
        <authorList>
            <person name="Tachibana S."/>
            <person name="Sullivan S.A."/>
            <person name="Kawai S."/>
            <person name="Nakamura S."/>
            <person name="Kim H.R."/>
            <person name="Goto N."/>
            <person name="Arisue N."/>
            <person name="Palacpac N.M.Q."/>
            <person name="Honma H."/>
            <person name="Yagi M."/>
            <person name="Tougan T."/>
            <person name="Katakai Y."/>
            <person name="Kaneko O."/>
            <person name="Mita T."/>
            <person name="Kita K."/>
            <person name="Yasutomi Y."/>
            <person name="Sutton P.L."/>
            <person name="Shakhbatyan R."/>
            <person name="Horii T."/>
            <person name="Yasunaga T."/>
            <person name="Barnwell J.W."/>
            <person name="Escalante A.A."/>
            <person name="Carlton J.M."/>
            <person name="Tanabe K."/>
        </authorList>
    </citation>
    <scope>NUCLEOTIDE SEQUENCE [LARGE SCALE GENOMIC DNA]</scope>
    <source>
        <strain evidence="1 2">B</strain>
    </source>
</reference>
<dbReference type="Proteomes" id="UP000006319">
    <property type="component" value="Chromosome 14"/>
</dbReference>
<dbReference type="GeneID" id="14695481"/>
<dbReference type="RefSeq" id="XP_004225046.1">
    <property type="nucleotide sequence ID" value="XM_004224998.1"/>
</dbReference>
<gene>
    <name evidence="1" type="ORF">PCYB_145270</name>
</gene>
<dbReference type="eggNOG" id="ENOG502QXVC">
    <property type="taxonomic scope" value="Eukaryota"/>
</dbReference>
<dbReference type="InterPro" id="IPR011992">
    <property type="entry name" value="EF-hand-dom_pair"/>
</dbReference>
<name>K6UYW6_PLACD</name>
<dbReference type="OrthoDB" id="369379at2759"/>
<dbReference type="KEGG" id="pcy:PCYB_145270"/>
<dbReference type="EMBL" id="DF157106">
    <property type="protein sequence ID" value="GAB69099.1"/>
    <property type="molecule type" value="Genomic_DNA"/>
</dbReference>
<accession>K6UYW6</accession>
<protein>
    <submittedName>
        <fullName evidence="1">Uncharacterized protein</fullName>
    </submittedName>
</protein>
<evidence type="ECO:0000313" key="2">
    <source>
        <dbReference type="Proteomes" id="UP000006319"/>
    </source>
</evidence>
<sequence length="193" mass="22423">MEIDVQYLIRALAYFTKNDDGELCEEDVNAIFNKILSQNLSHESVRELIKNVKESIQWNRPNYVENFVLTPSILHILINRQLKKYDLQTIFKDLFSYIESNGKIGKTELGKFIDLCKRNTTAEDSSLSLSKFNFGVANSGEAVDYNTFLGLMEKRFFTGHVRDSPVIQFDLLHTNKRMRHGFLPPSMYFILLK</sequence>
<evidence type="ECO:0000313" key="1">
    <source>
        <dbReference type="EMBL" id="GAB69099.1"/>
    </source>
</evidence>
<keyword evidence="2" id="KW-1185">Reference proteome</keyword>
<dbReference type="OMA" id="MEIDVQY"/>
<proteinExistence type="predicted"/>
<dbReference type="AlphaFoldDB" id="K6UYW6"/>
<organism evidence="1 2">
    <name type="scientific">Plasmodium cynomolgi (strain B)</name>
    <dbReference type="NCBI Taxonomy" id="1120755"/>
    <lineage>
        <taxon>Eukaryota</taxon>
        <taxon>Sar</taxon>
        <taxon>Alveolata</taxon>
        <taxon>Apicomplexa</taxon>
        <taxon>Aconoidasida</taxon>
        <taxon>Haemosporida</taxon>
        <taxon>Plasmodiidae</taxon>
        <taxon>Plasmodium</taxon>
        <taxon>Plasmodium (Plasmodium)</taxon>
    </lineage>
</organism>